<dbReference type="Proteomes" id="UP000013378">
    <property type="component" value="Unassembled WGS sequence"/>
</dbReference>
<evidence type="ECO:0000313" key="4">
    <source>
        <dbReference type="Proteomes" id="UP000013378"/>
    </source>
</evidence>
<keyword evidence="4" id="KW-1185">Reference proteome</keyword>
<dbReference type="SUPFAM" id="SSF89957">
    <property type="entry name" value="MTH1187/YkoF-like"/>
    <property type="match status" value="1"/>
</dbReference>
<dbReference type="RefSeq" id="WP_006312066.1">
    <property type="nucleotide sequence ID" value="NZ_ARZA01000130.1"/>
</dbReference>
<dbReference type="EMBL" id="ARZA01000130">
    <property type="protein sequence ID" value="EOD00684.1"/>
    <property type="molecule type" value="Genomic_DNA"/>
</dbReference>
<dbReference type="InterPro" id="IPR051614">
    <property type="entry name" value="UPF0045_domain"/>
</dbReference>
<protein>
    <recommendedName>
        <fullName evidence="2">Thiamine-binding protein domain-containing protein</fullName>
    </recommendedName>
</protein>
<evidence type="ECO:0000259" key="2">
    <source>
        <dbReference type="Pfam" id="PF01910"/>
    </source>
</evidence>
<evidence type="ECO:0000313" key="3">
    <source>
        <dbReference type="EMBL" id="EOD00684.1"/>
    </source>
</evidence>
<dbReference type="InterPro" id="IPR029756">
    <property type="entry name" value="MTH1187/YkoF-like"/>
</dbReference>
<comment type="caution">
    <text evidence="3">The sequence shown here is derived from an EMBL/GenBank/DDBJ whole genome shotgun (WGS) entry which is preliminary data.</text>
</comment>
<proteinExistence type="inferred from homology"/>
<dbReference type="AlphaFoldDB" id="R1CVL3"/>
<dbReference type="InterPro" id="IPR002767">
    <property type="entry name" value="Thiamine_BP"/>
</dbReference>
<evidence type="ECO:0000256" key="1">
    <source>
        <dbReference type="ARBA" id="ARBA00010272"/>
    </source>
</evidence>
<comment type="similarity">
    <text evidence="1">Belongs to the UPF0045 family.</text>
</comment>
<dbReference type="STRING" id="1304284.L21TH_1285"/>
<gene>
    <name evidence="3" type="ORF">L21TH_1285</name>
</gene>
<reference evidence="3 4" key="1">
    <citation type="journal article" date="2015" name="Geomicrobiol. J.">
        <title>Caldisalinibacter kiritimatiensis gen. nov., sp. nov., a moderately thermohalophilic thiosulfate-reducing bacterium from a hypersaline microbial mat.</title>
        <authorList>
            <person name="Ben Hania W."/>
            <person name="Joseph M."/>
            <person name="Fiebig A."/>
            <person name="Bunk B."/>
            <person name="Klenk H.-P."/>
            <person name="Fardeau M.-L."/>
            <person name="Spring S."/>
        </authorList>
    </citation>
    <scope>NUCLEOTIDE SEQUENCE [LARGE SCALE GENOMIC DNA]</scope>
    <source>
        <strain evidence="3 4">L21-TH-D2</strain>
    </source>
</reference>
<dbReference type="Gene3D" id="3.30.70.930">
    <property type="match status" value="1"/>
</dbReference>
<dbReference type="Pfam" id="PF01910">
    <property type="entry name" value="Thiamine_BP"/>
    <property type="match status" value="1"/>
</dbReference>
<sequence>MPTVNISLQVLPRVKDERLYEVVDKVIEYIDSCGVKYEVGPMETTMEGEFEELIDIVKEAQKICIKEGASRVLSVVKIDYKPEGVTMDEKVGKYRK</sequence>
<dbReference type="GO" id="GO:0005829">
    <property type="term" value="C:cytosol"/>
    <property type="evidence" value="ECO:0007669"/>
    <property type="project" value="TreeGrafter"/>
</dbReference>
<name>R1CVL3_9FIRM</name>
<dbReference type="PATRIC" id="fig|1304284.3.peg.1255"/>
<dbReference type="PANTHER" id="PTHR33777:SF1">
    <property type="entry name" value="UPF0045 PROTEIN ECM15"/>
    <property type="match status" value="1"/>
</dbReference>
<organism evidence="3 4">
    <name type="scientific">Caldisalinibacter kiritimatiensis</name>
    <dbReference type="NCBI Taxonomy" id="1304284"/>
    <lineage>
        <taxon>Bacteria</taxon>
        <taxon>Bacillati</taxon>
        <taxon>Bacillota</taxon>
        <taxon>Tissierellia</taxon>
        <taxon>Tissierellales</taxon>
        <taxon>Thermohalobacteraceae</taxon>
        <taxon>Caldisalinibacter</taxon>
    </lineage>
</organism>
<dbReference type="PANTHER" id="PTHR33777">
    <property type="entry name" value="UPF0045 PROTEIN ECM15"/>
    <property type="match status" value="1"/>
</dbReference>
<feature type="domain" description="Thiamine-binding protein" evidence="2">
    <location>
        <begin position="7"/>
        <end position="94"/>
    </location>
</feature>
<dbReference type="eggNOG" id="COG0011">
    <property type="taxonomic scope" value="Bacteria"/>
</dbReference>
<dbReference type="OrthoDB" id="5886358at2"/>
<accession>R1CVL3</accession>